<sequence>MDTFDEFLGKAKNLVDIAGKKTGQAVELAKLKMNRMQINSEIQKTYEKLGAFVYKFHKSGEENQDLIDICVDEIDSLIAKLNEISDKINELKSAIRCPECGAINDEEAIYCAKCGAKMSPEPKEPEAASIGIIVAEQPSGEQPEQSEQG</sequence>
<dbReference type="AlphaFoldDB" id="A0A926I2J1"/>
<evidence type="ECO:0000313" key="2">
    <source>
        <dbReference type="EMBL" id="MBC8545329.1"/>
    </source>
</evidence>
<evidence type="ECO:0000313" key="3">
    <source>
        <dbReference type="Proteomes" id="UP000653127"/>
    </source>
</evidence>
<dbReference type="InterPro" id="IPR059113">
    <property type="entry name" value="Znf_ribbon"/>
</dbReference>
<name>A0A926I2J1_9FIRM</name>
<comment type="caution">
    <text evidence="2">The sequence shown here is derived from an EMBL/GenBank/DDBJ whole genome shotgun (WGS) entry which is preliminary data.</text>
</comment>
<dbReference type="Pfam" id="PF13248">
    <property type="entry name" value="Zn_ribbon_3"/>
    <property type="match status" value="1"/>
</dbReference>
<dbReference type="Proteomes" id="UP000653127">
    <property type="component" value="Unassembled WGS sequence"/>
</dbReference>
<dbReference type="RefSeq" id="WP_249281488.1">
    <property type="nucleotide sequence ID" value="NZ_JACRST010000001.1"/>
</dbReference>
<reference evidence="2" key="1">
    <citation type="submission" date="2020-08" db="EMBL/GenBank/DDBJ databases">
        <title>Genome public.</title>
        <authorList>
            <person name="Liu C."/>
            <person name="Sun Q."/>
        </authorList>
    </citation>
    <scope>NUCLEOTIDE SEQUENCE</scope>
    <source>
        <strain evidence="2">NSJ-31</strain>
    </source>
</reference>
<keyword evidence="3" id="KW-1185">Reference proteome</keyword>
<dbReference type="EMBL" id="JACRST010000001">
    <property type="protein sequence ID" value="MBC8545329.1"/>
    <property type="molecule type" value="Genomic_DNA"/>
</dbReference>
<evidence type="ECO:0000259" key="1">
    <source>
        <dbReference type="Pfam" id="PF13248"/>
    </source>
</evidence>
<organism evidence="2 3">
    <name type="scientific">Ligaoa zhengdingensis</name>
    <dbReference type="NCBI Taxonomy" id="2763658"/>
    <lineage>
        <taxon>Bacteria</taxon>
        <taxon>Bacillati</taxon>
        <taxon>Bacillota</taxon>
        <taxon>Clostridia</taxon>
        <taxon>Eubacteriales</taxon>
        <taxon>Oscillospiraceae</taxon>
        <taxon>Ligaoa</taxon>
    </lineage>
</organism>
<gene>
    <name evidence="2" type="ORF">H8711_00065</name>
</gene>
<proteinExistence type="predicted"/>
<feature type="domain" description="Putative zinc-ribbon" evidence="1">
    <location>
        <begin position="95"/>
        <end position="118"/>
    </location>
</feature>
<protein>
    <submittedName>
        <fullName evidence="2">Zinc ribbon domain-containing protein</fullName>
    </submittedName>
</protein>
<accession>A0A926I2J1</accession>